<name>A0A6J8EKD0_MYTCO</name>
<dbReference type="Gene3D" id="1.10.443.10">
    <property type="entry name" value="Intergrase catalytic core"/>
    <property type="match status" value="1"/>
</dbReference>
<accession>A0A6J8EKD0</accession>
<dbReference type="GO" id="GO:0006310">
    <property type="term" value="P:DNA recombination"/>
    <property type="evidence" value="ECO:0007669"/>
    <property type="project" value="UniProtKB-KW"/>
</dbReference>
<sequence length="484" mass="54241">MSVVVPPETVKKLKKTSAGQQNNERGPGKGPGKNKKDSQLQNSNAERFEASALEHPAAPKVEDEGEIDFSQYDIFGNNNNADDEVELEENSEKEFAYAIPKIFEDDDKFGDETHKSIAALINAVTNRKSVITEIAKDYKVPSNSKSLAPPKVNPEIWHLLNRQARSDDLSFQTIQWILGFGIVPVMRTAEALTKPDAVKTVAKMRVNVQHFLKYHMEVSSLIGLFTSASCAVLLAPIFHRYLDIEKTLALSNNNDNYDGIMSLSENSRNEILWWIKNVARNEGKSISFGTPTEYIETDASKIGWGAVNGKTLTTAQRAQTLTKLNLNYMDTSSKTVVFTMNCLQKTDRIGRINQNITLDAYKKKELCPVYTLKYYLKATKKLRKDDYLLVSFRTWRKISTSTLARWLKIVLTSSGIDVTKFQAHSFRGASTSAAFSAGITLDTIMKTANWKSAKAFKKFYLREVEAKGGVKTCEKKFINAVLSV</sequence>
<protein>
    <submittedName>
        <fullName evidence="3">Uncharacterized protein</fullName>
    </submittedName>
</protein>
<organism evidence="3 4">
    <name type="scientific">Mytilus coruscus</name>
    <name type="common">Sea mussel</name>
    <dbReference type="NCBI Taxonomy" id="42192"/>
    <lineage>
        <taxon>Eukaryota</taxon>
        <taxon>Metazoa</taxon>
        <taxon>Spiralia</taxon>
        <taxon>Lophotrochozoa</taxon>
        <taxon>Mollusca</taxon>
        <taxon>Bivalvia</taxon>
        <taxon>Autobranchia</taxon>
        <taxon>Pteriomorphia</taxon>
        <taxon>Mytilida</taxon>
        <taxon>Mytiloidea</taxon>
        <taxon>Mytilidae</taxon>
        <taxon>Mytilinae</taxon>
        <taxon>Mytilus</taxon>
    </lineage>
</organism>
<evidence type="ECO:0000313" key="3">
    <source>
        <dbReference type="EMBL" id="CAC5420025.1"/>
    </source>
</evidence>
<dbReference type="AlphaFoldDB" id="A0A6J8EKD0"/>
<evidence type="ECO:0000313" key="4">
    <source>
        <dbReference type="Proteomes" id="UP000507470"/>
    </source>
</evidence>
<dbReference type="PANTHER" id="PTHR35617:SF3">
    <property type="entry name" value="CORE-BINDING (CB) DOMAIN-CONTAINING PROTEIN"/>
    <property type="match status" value="1"/>
</dbReference>
<dbReference type="Proteomes" id="UP000507470">
    <property type="component" value="Unassembled WGS sequence"/>
</dbReference>
<evidence type="ECO:0000256" key="2">
    <source>
        <dbReference type="SAM" id="MobiDB-lite"/>
    </source>
</evidence>
<keyword evidence="4" id="KW-1185">Reference proteome</keyword>
<dbReference type="PANTHER" id="PTHR35617">
    <property type="entry name" value="PHAGE_INTEGRASE DOMAIN-CONTAINING PROTEIN"/>
    <property type="match status" value="1"/>
</dbReference>
<evidence type="ECO:0000256" key="1">
    <source>
        <dbReference type="ARBA" id="ARBA00023172"/>
    </source>
</evidence>
<dbReference type="OrthoDB" id="6153313at2759"/>
<reference evidence="3 4" key="1">
    <citation type="submission" date="2020-06" db="EMBL/GenBank/DDBJ databases">
        <authorList>
            <person name="Li R."/>
            <person name="Bekaert M."/>
        </authorList>
    </citation>
    <scope>NUCLEOTIDE SEQUENCE [LARGE SCALE GENOMIC DNA]</scope>
    <source>
        <strain evidence="4">wild</strain>
    </source>
</reference>
<keyword evidence="1" id="KW-0233">DNA recombination</keyword>
<dbReference type="InterPro" id="IPR013762">
    <property type="entry name" value="Integrase-like_cat_sf"/>
</dbReference>
<dbReference type="InterPro" id="IPR011010">
    <property type="entry name" value="DNA_brk_join_enz"/>
</dbReference>
<proteinExistence type="predicted"/>
<dbReference type="GO" id="GO:0003677">
    <property type="term" value="F:DNA binding"/>
    <property type="evidence" value="ECO:0007669"/>
    <property type="project" value="InterPro"/>
</dbReference>
<gene>
    <name evidence="3" type="ORF">MCOR_52292</name>
</gene>
<dbReference type="GO" id="GO:0015074">
    <property type="term" value="P:DNA integration"/>
    <property type="evidence" value="ECO:0007669"/>
    <property type="project" value="InterPro"/>
</dbReference>
<dbReference type="SUPFAM" id="SSF56349">
    <property type="entry name" value="DNA breaking-rejoining enzymes"/>
    <property type="match status" value="1"/>
</dbReference>
<dbReference type="EMBL" id="CACVKT020009075">
    <property type="protein sequence ID" value="CAC5420025.1"/>
    <property type="molecule type" value="Genomic_DNA"/>
</dbReference>
<feature type="region of interest" description="Disordered" evidence="2">
    <location>
        <begin position="1"/>
        <end position="61"/>
    </location>
</feature>